<organism evidence="1 2">
    <name type="scientific">Glomus cerebriforme</name>
    <dbReference type="NCBI Taxonomy" id="658196"/>
    <lineage>
        <taxon>Eukaryota</taxon>
        <taxon>Fungi</taxon>
        <taxon>Fungi incertae sedis</taxon>
        <taxon>Mucoromycota</taxon>
        <taxon>Glomeromycotina</taxon>
        <taxon>Glomeromycetes</taxon>
        <taxon>Glomerales</taxon>
        <taxon>Glomeraceae</taxon>
        <taxon>Glomus</taxon>
    </lineage>
</organism>
<dbReference type="EMBL" id="QKYT01000620">
    <property type="protein sequence ID" value="RIA82888.1"/>
    <property type="molecule type" value="Genomic_DNA"/>
</dbReference>
<dbReference type="AlphaFoldDB" id="A0A397SA86"/>
<sequence>MSYAATYSKADNSILGWSVNIEENGQQQPDVKTLRKLQLQNLQVPFENNKPTTNNPQIYYISGRLKHLGHFSCQRKLFIFDEFGFVQWDLIKMSVDMEYRYSFDYDDECLPDSFNLVISKNQTFLALNINTKIDIFLIETGLWISSYG</sequence>
<protein>
    <submittedName>
        <fullName evidence="1">Uncharacterized protein</fullName>
    </submittedName>
</protein>
<accession>A0A397SA86</accession>
<comment type="caution">
    <text evidence="1">The sequence shown here is derived from an EMBL/GenBank/DDBJ whole genome shotgun (WGS) entry which is preliminary data.</text>
</comment>
<name>A0A397SA86_9GLOM</name>
<proteinExistence type="predicted"/>
<keyword evidence="2" id="KW-1185">Reference proteome</keyword>
<gene>
    <name evidence="1" type="ORF">C1645_880809</name>
</gene>
<evidence type="ECO:0000313" key="1">
    <source>
        <dbReference type="EMBL" id="RIA82888.1"/>
    </source>
</evidence>
<reference evidence="1 2" key="1">
    <citation type="submission" date="2018-06" db="EMBL/GenBank/DDBJ databases">
        <title>Comparative genomics reveals the genomic features of Rhizophagus irregularis, R. cerebriforme, R. diaphanum and Gigaspora rosea, and their symbiotic lifestyle signature.</title>
        <authorList>
            <person name="Morin E."/>
            <person name="San Clemente H."/>
            <person name="Chen E.C.H."/>
            <person name="De La Providencia I."/>
            <person name="Hainaut M."/>
            <person name="Kuo A."/>
            <person name="Kohler A."/>
            <person name="Murat C."/>
            <person name="Tang N."/>
            <person name="Roy S."/>
            <person name="Loubradou J."/>
            <person name="Henrissat B."/>
            <person name="Grigoriev I.V."/>
            <person name="Corradi N."/>
            <person name="Roux C."/>
            <person name="Martin F.M."/>
        </authorList>
    </citation>
    <scope>NUCLEOTIDE SEQUENCE [LARGE SCALE GENOMIC DNA]</scope>
    <source>
        <strain evidence="1 2">DAOM 227022</strain>
    </source>
</reference>
<evidence type="ECO:0000313" key="2">
    <source>
        <dbReference type="Proteomes" id="UP000265703"/>
    </source>
</evidence>
<dbReference type="Proteomes" id="UP000265703">
    <property type="component" value="Unassembled WGS sequence"/>
</dbReference>